<evidence type="ECO:0000313" key="10">
    <source>
        <dbReference type="Proteomes" id="UP000663854"/>
    </source>
</evidence>
<name>A0A814AIL2_9BILA</name>
<evidence type="ECO:0000256" key="4">
    <source>
        <dbReference type="ARBA" id="ARBA00023203"/>
    </source>
</evidence>
<reference evidence="8" key="1">
    <citation type="submission" date="2021-02" db="EMBL/GenBank/DDBJ databases">
        <authorList>
            <person name="Nowell W R."/>
        </authorList>
    </citation>
    <scope>NUCLEOTIDE SEQUENCE</scope>
</reference>
<dbReference type="GO" id="GO:0005200">
    <property type="term" value="F:structural constituent of cytoskeleton"/>
    <property type="evidence" value="ECO:0007669"/>
    <property type="project" value="TreeGrafter"/>
</dbReference>
<comment type="similarity">
    <text evidence="2">Belongs to the ARPC2 family.</text>
</comment>
<evidence type="ECO:0000256" key="2">
    <source>
        <dbReference type="ARBA" id="ARBA00007192"/>
    </source>
</evidence>
<protein>
    <recommendedName>
        <fullName evidence="7">Cathepsin propeptide inhibitor domain-containing protein</fullName>
    </recommendedName>
</protein>
<keyword evidence="3" id="KW-0963">Cytoplasm</keyword>
<dbReference type="Proteomes" id="UP000663870">
    <property type="component" value="Unassembled WGS sequence"/>
</dbReference>
<dbReference type="Proteomes" id="UP000663854">
    <property type="component" value="Unassembled WGS sequence"/>
</dbReference>
<keyword evidence="6" id="KW-0732">Signal</keyword>
<feature type="chain" id="PRO_5035599216" description="Cathepsin propeptide inhibitor domain-containing protein" evidence="6">
    <location>
        <begin position="23"/>
        <end position="544"/>
    </location>
</feature>
<dbReference type="SUPFAM" id="SSF54001">
    <property type="entry name" value="Cysteine proteinases"/>
    <property type="match status" value="1"/>
</dbReference>
<dbReference type="Pfam" id="PF08246">
    <property type="entry name" value="Inhibitor_I29"/>
    <property type="match status" value="1"/>
</dbReference>
<evidence type="ECO:0000256" key="5">
    <source>
        <dbReference type="ARBA" id="ARBA00023212"/>
    </source>
</evidence>
<gene>
    <name evidence="9" type="ORF">JXQ802_LOCUS24817</name>
    <name evidence="8" type="ORF">PYM288_LOCUS10090</name>
</gene>
<comment type="subcellular location">
    <subcellularLocation>
        <location evidence="1">Cytoplasm</location>
        <location evidence="1">Cytoskeleton</location>
    </subcellularLocation>
</comment>
<evidence type="ECO:0000256" key="6">
    <source>
        <dbReference type="SAM" id="SignalP"/>
    </source>
</evidence>
<evidence type="ECO:0000259" key="7">
    <source>
        <dbReference type="SMART" id="SM00848"/>
    </source>
</evidence>
<evidence type="ECO:0000256" key="1">
    <source>
        <dbReference type="ARBA" id="ARBA00004245"/>
    </source>
</evidence>
<dbReference type="SUPFAM" id="SSF69645">
    <property type="entry name" value="Arp2/3 complex subunits"/>
    <property type="match status" value="2"/>
</dbReference>
<accession>A0A814AIL2</accession>
<dbReference type="Gene3D" id="3.30.1460.20">
    <property type="match status" value="2"/>
</dbReference>
<dbReference type="InterPro" id="IPR038765">
    <property type="entry name" value="Papain-like_cys_pep_sf"/>
</dbReference>
<dbReference type="GO" id="GO:0034314">
    <property type="term" value="P:Arp2/3 complex-mediated actin nucleation"/>
    <property type="evidence" value="ECO:0007669"/>
    <property type="project" value="InterPro"/>
</dbReference>
<dbReference type="InterPro" id="IPR007188">
    <property type="entry name" value="ARPC2"/>
</dbReference>
<dbReference type="FunFam" id="3.30.1460.20:FF:000002">
    <property type="entry name" value="Arp2/3 complex 34 kDa subunit"/>
    <property type="match status" value="1"/>
</dbReference>
<feature type="signal peptide" evidence="6">
    <location>
        <begin position="1"/>
        <end position="22"/>
    </location>
</feature>
<dbReference type="GO" id="GO:0030041">
    <property type="term" value="P:actin filament polymerization"/>
    <property type="evidence" value="ECO:0007669"/>
    <property type="project" value="InterPro"/>
</dbReference>
<evidence type="ECO:0000313" key="11">
    <source>
        <dbReference type="Proteomes" id="UP000663870"/>
    </source>
</evidence>
<dbReference type="InterPro" id="IPR034666">
    <property type="entry name" value="ARPC2/4"/>
</dbReference>
<proteinExistence type="inferred from homology"/>
<keyword evidence="5" id="KW-0206">Cytoskeleton</keyword>
<dbReference type="Pfam" id="PF04045">
    <property type="entry name" value="P34-Arc"/>
    <property type="match status" value="1"/>
</dbReference>
<dbReference type="AlphaFoldDB" id="A0A814AIL2"/>
<dbReference type="SMART" id="SM00848">
    <property type="entry name" value="Inhibitor_I29"/>
    <property type="match status" value="1"/>
</dbReference>
<sequence>MRLQFLLPLVLLIADLSTPAHGTNLQRFVESLVDTVNNEFGEKVVLNKTALRRAWLFFKKKYKHSFSSAQEDKKRNQIFQENVQFVLESNSKRSQTFALALNEFADWTQEELENYRKGLNELSEKERRSYDDSNYETDGDVARRVLSKLYRHDTNKRDWKQNFMEESDDWKHQYDKRFIKDIFHDILHPDKTNYDKVVLPDSFDWREKNLVTSIKNQLECDTSIIPNSFDKIMILLEVHNRIIEELLTIQIETFLRKEKLVELKTDIVDFDGAVYHVTSSRDKPFTVSIKLKFFRDLEQHGTDEVLRREYGELLVAPLEGYNVTLSLDFNSQLPKGDNNDAWLPLVRKIAMLKRNCFAAVFEKYFEFQSKQEITKGNHKRAVIHYRDDETMYVDASSDRVIVIFSTVFKDPDDNIIGRVFMEEFRERRRQFQQAPQVIVSYRTPPEELKDMPDARTGDNIGYLTFVLFSRHTKAAERDNTINLIHTLRNYFHYHIKCCKAYLHAHMRHKTNEFLRRLQLARPEVKKSFRRVGPNTASDAPSGME</sequence>
<feature type="domain" description="Cathepsin propeptide inhibitor" evidence="7">
    <location>
        <begin position="55"/>
        <end position="112"/>
    </location>
</feature>
<comment type="caution">
    <text evidence="8">The sequence shown here is derived from an EMBL/GenBank/DDBJ whole genome shotgun (WGS) entry which is preliminary data.</text>
</comment>
<keyword evidence="4" id="KW-0009">Actin-binding</keyword>
<dbReference type="PANTHER" id="PTHR12058">
    <property type="entry name" value="ARP2/3 COMPLEX 34 KDA SUBUNIT"/>
    <property type="match status" value="1"/>
</dbReference>
<dbReference type="GO" id="GO:0051015">
    <property type="term" value="F:actin filament binding"/>
    <property type="evidence" value="ECO:0007669"/>
    <property type="project" value="TreeGrafter"/>
</dbReference>
<evidence type="ECO:0000313" key="9">
    <source>
        <dbReference type="EMBL" id="CAF1208675.1"/>
    </source>
</evidence>
<organism evidence="8 10">
    <name type="scientific">Rotaria sordida</name>
    <dbReference type="NCBI Taxonomy" id="392033"/>
    <lineage>
        <taxon>Eukaryota</taxon>
        <taxon>Metazoa</taxon>
        <taxon>Spiralia</taxon>
        <taxon>Gnathifera</taxon>
        <taxon>Rotifera</taxon>
        <taxon>Eurotatoria</taxon>
        <taxon>Bdelloidea</taxon>
        <taxon>Philodinida</taxon>
        <taxon>Philodinidae</taxon>
        <taxon>Rotaria</taxon>
    </lineage>
</organism>
<dbReference type="InterPro" id="IPR013201">
    <property type="entry name" value="Prot_inhib_I29"/>
</dbReference>
<dbReference type="PANTHER" id="PTHR12058:SF0">
    <property type="entry name" value="ACTIN-RELATED PROTEIN 2_3 COMPLEX SUBUNIT 2"/>
    <property type="match status" value="1"/>
</dbReference>
<dbReference type="Gene3D" id="1.10.287.2250">
    <property type="match status" value="1"/>
</dbReference>
<evidence type="ECO:0000256" key="3">
    <source>
        <dbReference type="ARBA" id="ARBA00022490"/>
    </source>
</evidence>
<dbReference type="Gene3D" id="3.90.70.10">
    <property type="entry name" value="Cysteine proteinases"/>
    <property type="match status" value="1"/>
</dbReference>
<keyword evidence="11" id="KW-1185">Reference proteome</keyword>
<dbReference type="EMBL" id="CAJNOH010000154">
    <property type="protein sequence ID" value="CAF0912386.1"/>
    <property type="molecule type" value="Genomic_DNA"/>
</dbReference>
<dbReference type="GO" id="GO:0005885">
    <property type="term" value="C:Arp2/3 protein complex"/>
    <property type="evidence" value="ECO:0007669"/>
    <property type="project" value="InterPro"/>
</dbReference>
<dbReference type="FunFam" id="3.30.1460.20:FF:000004">
    <property type="entry name" value="Arp2/3 complex 34 kDa subunit"/>
    <property type="match status" value="1"/>
</dbReference>
<evidence type="ECO:0000313" key="8">
    <source>
        <dbReference type="EMBL" id="CAF0912386.1"/>
    </source>
</evidence>
<dbReference type="EMBL" id="CAJNOL010000817">
    <property type="protein sequence ID" value="CAF1208675.1"/>
    <property type="molecule type" value="Genomic_DNA"/>
</dbReference>